<dbReference type="KEGG" id="soe:110788115"/>
<name>A0A9R0IG96_SPIOL</name>
<dbReference type="PROSITE" id="PS50011">
    <property type="entry name" value="PROTEIN_KINASE_DOM"/>
    <property type="match status" value="1"/>
</dbReference>
<feature type="compositionally biased region" description="Basic and acidic residues" evidence="9">
    <location>
        <begin position="370"/>
        <end position="402"/>
    </location>
</feature>
<feature type="region of interest" description="Disordered" evidence="9">
    <location>
        <begin position="300"/>
        <end position="429"/>
    </location>
</feature>
<accession>A0A9R0IG96</accession>
<feature type="compositionally biased region" description="Basic and acidic residues" evidence="9">
    <location>
        <begin position="304"/>
        <end position="316"/>
    </location>
</feature>
<gene>
    <name evidence="12" type="primary">LOC110788115</name>
</gene>
<dbReference type="PROSITE" id="PS00108">
    <property type="entry name" value="PROTEIN_KINASE_ST"/>
    <property type="match status" value="1"/>
</dbReference>
<proteinExistence type="predicted"/>
<protein>
    <recommendedName>
        <fullName evidence="1">non-specific serine/threonine protein kinase</fullName>
        <ecNumber evidence="1">2.7.11.1</ecNumber>
    </recommendedName>
</protein>
<evidence type="ECO:0000256" key="8">
    <source>
        <dbReference type="ARBA" id="ARBA00048679"/>
    </source>
</evidence>
<comment type="catalytic activity">
    <reaction evidence="7">
        <text>L-threonyl-[protein] + ATP = O-phospho-L-threonyl-[protein] + ADP + H(+)</text>
        <dbReference type="Rhea" id="RHEA:46608"/>
        <dbReference type="Rhea" id="RHEA-COMP:11060"/>
        <dbReference type="Rhea" id="RHEA-COMP:11605"/>
        <dbReference type="ChEBI" id="CHEBI:15378"/>
        <dbReference type="ChEBI" id="CHEBI:30013"/>
        <dbReference type="ChEBI" id="CHEBI:30616"/>
        <dbReference type="ChEBI" id="CHEBI:61977"/>
        <dbReference type="ChEBI" id="CHEBI:456216"/>
        <dbReference type="EC" id="2.7.11.1"/>
    </reaction>
</comment>
<dbReference type="InterPro" id="IPR011009">
    <property type="entry name" value="Kinase-like_dom_sf"/>
</dbReference>
<keyword evidence="4" id="KW-0547">Nucleotide-binding</keyword>
<feature type="domain" description="Protein kinase" evidence="10">
    <location>
        <begin position="27"/>
        <end position="297"/>
    </location>
</feature>
<keyword evidence="3" id="KW-0808">Transferase</keyword>
<reference evidence="12" key="2">
    <citation type="submission" date="2025-08" db="UniProtKB">
        <authorList>
            <consortium name="RefSeq"/>
        </authorList>
    </citation>
    <scope>IDENTIFICATION</scope>
    <source>
        <tissue evidence="12">Leaf</tissue>
    </source>
</reference>
<dbReference type="Proteomes" id="UP000813463">
    <property type="component" value="Chromosome 5"/>
</dbReference>
<dbReference type="FunFam" id="1.10.510.10:FF:000349">
    <property type="entry name" value="probable serine/threonine-protein kinase DDB_G0280111"/>
    <property type="match status" value="1"/>
</dbReference>
<feature type="compositionally biased region" description="Polar residues" evidence="9">
    <location>
        <begin position="321"/>
        <end position="331"/>
    </location>
</feature>
<comment type="catalytic activity">
    <reaction evidence="8">
        <text>L-seryl-[protein] + ATP = O-phospho-L-seryl-[protein] + ADP + H(+)</text>
        <dbReference type="Rhea" id="RHEA:17989"/>
        <dbReference type="Rhea" id="RHEA-COMP:9863"/>
        <dbReference type="Rhea" id="RHEA-COMP:11604"/>
        <dbReference type="ChEBI" id="CHEBI:15378"/>
        <dbReference type="ChEBI" id="CHEBI:29999"/>
        <dbReference type="ChEBI" id="CHEBI:30616"/>
        <dbReference type="ChEBI" id="CHEBI:83421"/>
        <dbReference type="ChEBI" id="CHEBI:456216"/>
        <dbReference type="EC" id="2.7.11.1"/>
    </reaction>
</comment>
<evidence type="ECO:0000256" key="9">
    <source>
        <dbReference type="SAM" id="MobiDB-lite"/>
    </source>
</evidence>
<keyword evidence="2" id="KW-0723">Serine/threonine-protein kinase</keyword>
<dbReference type="GO" id="GO:0004674">
    <property type="term" value="F:protein serine/threonine kinase activity"/>
    <property type="evidence" value="ECO:0000318"/>
    <property type="project" value="GO_Central"/>
</dbReference>
<evidence type="ECO:0000256" key="3">
    <source>
        <dbReference type="ARBA" id="ARBA00022679"/>
    </source>
</evidence>
<feature type="compositionally biased region" description="Polar residues" evidence="9">
    <location>
        <begin position="585"/>
        <end position="598"/>
    </location>
</feature>
<evidence type="ECO:0000259" key="10">
    <source>
        <dbReference type="PROSITE" id="PS50011"/>
    </source>
</evidence>
<dbReference type="OrthoDB" id="248923at2759"/>
<evidence type="ECO:0000256" key="7">
    <source>
        <dbReference type="ARBA" id="ARBA00047899"/>
    </source>
</evidence>
<dbReference type="InterPro" id="IPR000719">
    <property type="entry name" value="Prot_kinase_dom"/>
</dbReference>
<feature type="compositionally biased region" description="Polar residues" evidence="9">
    <location>
        <begin position="551"/>
        <end position="574"/>
    </location>
</feature>
<evidence type="ECO:0000256" key="6">
    <source>
        <dbReference type="ARBA" id="ARBA00022840"/>
    </source>
</evidence>
<dbReference type="GeneID" id="110788115"/>
<evidence type="ECO:0000256" key="4">
    <source>
        <dbReference type="ARBA" id="ARBA00022741"/>
    </source>
</evidence>
<dbReference type="GO" id="GO:0005524">
    <property type="term" value="F:ATP binding"/>
    <property type="evidence" value="ECO:0007669"/>
    <property type="project" value="UniProtKB-KW"/>
</dbReference>
<evidence type="ECO:0000256" key="5">
    <source>
        <dbReference type="ARBA" id="ARBA00022777"/>
    </source>
</evidence>
<feature type="compositionally biased region" description="Polar residues" evidence="9">
    <location>
        <begin position="519"/>
        <end position="534"/>
    </location>
</feature>
<feature type="compositionally biased region" description="Polar residues" evidence="9">
    <location>
        <begin position="413"/>
        <end position="429"/>
    </location>
</feature>
<dbReference type="Gene3D" id="1.10.510.10">
    <property type="entry name" value="Transferase(Phosphotransferase) domain 1"/>
    <property type="match status" value="1"/>
</dbReference>
<keyword evidence="5" id="KW-0418">Kinase</keyword>
<dbReference type="RefSeq" id="XP_021848448.1">
    <property type="nucleotide sequence ID" value="XM_021992756.2"/>
</dbReference>
<dbReference type="Pfam" id="PF00069">
    <property type="entry name" value="Pkinase"/>
    <property type="match status" value="1"/>
</dbReference>
<evidence type="ECO:0000256" key="1">
    <source>
        <dbReference type="ARBA" id="ARBA00012513"/>
    </source>
</evidence>
<dbReference type="AlphaFoldDB" id="A0A9R0IG96"/>
<dbReference type="InterPro" id="IPR008271">
    <property type="entry name" value="Ser/Thr_kinase_AS"/>
</dbReference>
<evidence type="ECO:0000256" key="2">
    <source>
        <dbReference type="ARBA" id="ARBA00022527"/>
    </source>
</evidence>
<keyword evidence="11" id="KW-1185">Reference proteome</keyword>
<dbReference type="CDD" id="cd13985">
    <property type="entry name" value="STKc_GAK_like"/>
    <property type="match status" value="1"/>
</dbReference>
<dbReference type="EC" id="2.7.11.1" evidence="1"/>
<keyword evidence="6" id="KW-0067">ATP-binding</keyword>
<evidence type="ECO:0000313" key="11">
    <source>
        <dbReference type="Proteomes" id="UP000813463"/>
    </source>
</evidence>
<dbReference type="PANTHER" id="PTHR22967">
    <property type="entry name" value="SERINE/THREONINE PROTEIN KINASE"/>
    <property type="match status" value="1"/>
</dbReference>
<dbReference type="GO" id="GO:0005737">
    <property type="term" value="C:cytoplasm"/>
    <property type="evidence" value="ECO:0000318"/>
    <property type="project" value="GO_Central"/>
</dbReference>
<organism evidence="11 12">
    <name type="scientific">Spinacia oleracea</name>
    <name type="common">Spinach</name>
    <dbReference type="NCBI Taxonomy" id="3562"/>
    <lineage>
        <taxon>Eukaryota</taxon>
        <taxon>Viridiplantae</taxon>
        <taxon>Streptophyta</taxon>
        <taxon>Embryophyta</taxon>
        <taxon>Tracheophyta</taxon>
        <taxon>Spermatophyta</taxon>
        <taxon>Magnoliopsida</taxon>
        <taxon>eudicotyledons</taxon>
        <taxon>Gunneridae</taxon>
        <taxon>Pentapetalae</taxon>
        <taxon>Caryophyllales</taxon>
        <taxon>Chenopodiaceae</taxon>
        <taxon>Chenopodioideae</taxon>
        <taxon>Anserineae</taxon>
        <taxon>Spinacia</taxon>
    </lineage>
</organism>
<feature type="region of interest" description="Disordered" evidence="9">
    <location>
        <begin position="503"/>
        <end position="649"/>
    </location>
</feature>
<dbReference type="SUPFAM" id="SSF56112">
    <property type="entry name" value="Protein kinase-like (PK-like)"/>
    <property type="match status" value="1"/>
</dbReference>
<sequence>MWKFKPFAHKEPTGLEGRYFDIGDIKVNVKNVIAEGGFSCVYLAKDALDGSKQYALKHIICNDQESMDLVMKEIQVMKSLKGHPNVVTLYSHTIMDMGRTKEALLVMECCEKSLVNVLESRGTGYYDEKQALTIFRDVCNAVFAMHCHSPPIAHRDLKAENLLLGSDGLWKLCDFGSTSTNHKRFEKPEEMGIEEDNIRKHTTPAYRAPEMWDLYRRDLISEKVDIWALGCLLYRISYLKSAFDGESKLQVLNGNYRIPDLPKYSAAITDLIRDMLNSSPESRPDITQVWFRVNEQLPVGSRKSLPDRPPHMRETAPDITEGNSKVMSRASNLVPRRSPPPVPSSIETTNSSTSNASKGGFGGGAFWSTEHAKDTLVPEEKGAPKFDDESVTWKDDRSRPEKFNLPGKASPSGRENSQANPMKSSSASTFENEAFNTFVAEFDTAKLSPTDNGMKSKDNSLESEIERLKEHLKQANAEKAEITSKYEKLTAICRSQRQELQELKQALAARTPSPKMESTRNQPPSTNKAATSQRAKSEGTVLELQQGLFDKSTTSPELKQWQAFPNTPTSTAEASKSVRTKNGHSNKQDASAGSTQDSWGFGNDSFTAVPAASSRISRSGEGSTSLRFGDSNKLGSKNTASKPAGWAGF</sequence>
<feature type="compositionally biased region" description="Low complexity" evidence="9">
    <location>
        <begin position="344"/>
        <end position="357"/>
    </location>
</feature>
<evidence type="ECO:0000313" key="12">
    <source>
        <dbReference type="RefSeq" id="XP_021848448.1"/>
    </source>
</evidence>
<dbReference type="PANTHER" id="PTHR22967:SF57">
    <property type="entry name" value="AUXILIN, ISOFORM A-RELATED"/>
    <property type="match status" value="1"/>
</dbReference>
<reference evidence="11" key="1">
    <citation type="journal article" date="2021" name="Nat. Commun.">
        <title>Genomic analyses provide insights into spinach domestication and the genetic basis of agronomic traits.</title>
        <authorList>
            <person name="Cai X."/>
            <person name="Sun X."/>
            <person name="Xu C."/>
            <person name="Sun H."/>
            <person name="Wang X."/>
            <person name="Ge C."/>
            <person name="Zhang Z."/>
            <person name="Wang Q."/>
            <person name="Fei Z."/>
            <person name="Jiao C."/>
            <person name="Wang Q."/>
        </authorList>
    </citation>
    <scope>NUCLEOTIDE SEQUENCE [LARGE SCALE GENOMIC DNA]</scope>
    <source>
        <strain evidence="11">cv. Varoflay</strain>
    </source>
</reference>
<feature type="compositionally biased region" description="Polar residues" evidence="9">
    <location>
        <begin position="614"/>
        <end position="626"/>
    </location>
</feature>
<dbReference type="SMART" id="SM00220">
    <property type="entry name" value="S_TKc"/>
    <property type="match status" value="1"/>
</dbReference>